<comment type="caution">
    <text evidence="4">The sequence shown here is derived from an EMBL/GenBank/DDBJ whole genome shotgun (WGS) entry which is preliminary data.</text>
</comment>
<organism evidence="4 5">
    <name type="scientific">Pelomonas lactea</name>
    <dbReference type="NCBI Taxonomy" id="3299030"/>
    <lineage>
        <taxon>Bacteria</taxon>
        <taxon>Pseudomonadati</taxon>
        <taxon>Pseudomonadota</taxon>
        <taxon>Betaproteobacteria</taxon>
        <taxon>Burkholderiales</taxon>
        <taxon>Sphaerotilaceae</taxon>
        <taxon>Roseateles</taxon>
    </lineage>
</organism>
<dbReference type="PANTHER" id="PTHR42966:SF1">
    <property type="entry name" value="SIALIC ACID SYNTHASE"/>
    <property type="match status" value="1"/>
</dbReference>
<feature type="domain" description="PseI/NeuA/B-like" evidence="1">
    <location>
        <begin position="46"/>
        <end position="234"/>
    </location>
</feature>
<dbReference type="InterPro" id="IPR013096">
    <property type="entry name" value="Cupin_2"/>
</dbReference>
<evidence type="ECO:0000259" key="2">
    <source>
        <dbReference type="Pfam" id="PF07883"/>
    </source>
</evidence>
<proteinExistence type="predicted"/>
<accession>A0ABW7GHG2</accession>
<dbReference type="Pfam" id="PF03102">
    <property type="entry name" value="NeuB"/>
    <property type="match status" value="1"/>
</dbReference>
<name>A0ABW7GHG2_9BURK</name>
<dbReference type="SUPFAM" id="SSF51569">
    <property type="entry name" value="Aldolase"/>
    <property type="match status" value="1"/>
</dbReference>
<dbReference type="InterPro" id="IPR013132">
    <property type="entry name" value="PseI/NeuA/B-like_N"/>
</dbReference>
<evidence type="ECO:0000259" key="1">
    <source>
        <dbReference type="Pfam" id="PF03102"/>
    </source>
</evidence>
<dbReference type="InterPro" id="IPR011051">
    <property type="entry name" value="RmlC_Cupin_sf"/>
</dbReference>
<dbReference type="SUPFAM" id="SSF51182">
    <property type="entry name" value="RmlC-like cupins"/>
    <property type="match status" value="1"/>
</dbReference>
<dbReference type="Gene3D" id="2.60.120.10">
    <property type="entry name" value="Jelly Rolls"/>
    <property type="match status" value="1"/>
</dbReference>
<dbReference type="Pfam" id="PF07883">
    <property type="entry name" value="Cupin_2"/>
    <property type="match status" value="1"/>
</dbReference>
<dbReference type="Gene3D" id="3.90.1210.10">
    <property type="entry name" value="Antifreeze-like/N-acetylneuraminic acid synthase C-terminal domain"/>
    <property type="match status" value="1"/>
</dbReference>
<dbReference type="CDD" id="cd11611">
    <property type="entry name" value="SAF"/>
    <property type="match status" value="1"/>
</dbReference>
<dbReference type="Gene3D" id="3.20.20.70">
    <property type="entry name" value="Aldolase class I"/>
    <property type="match status" value="1"/>
</dbReference>
<sequence length="501" mass="56673">MKTLTKPLFVLEMANNHMGDIDHGLRVIREFGAVCRGYPEFSFAFKLQYRDLDTFIHPAMQGRDDIKYIKRFSETRLTRAQFDTLVAEMRAQGFLVMATPFDEPSVGQIEDQKLDFLKIPSCSFNDWPLLERVVQTNLPIIASTAGAAVEDMDQVISFLQHRNKDFAILHCVGEYPTPDERMHLSQIDFLHNRYPDVEIGFSTHEDPDHTDLVKIAIAKGARIFEKHVGVATDRYALNGYSASPQQVDRWLAAARHALMLCGVGDRRLPPNEGEAASLRSLRRGVFVKRGLKAGHVVGADDVYFAFPPQDGQITANNWSKYASFTLTADVEADGALTTDNTRRTDVRAKVLEIVGRVKDLLEKSRTIVPGRTDLEISHHYGIENFDETGLTMLTVVNRGYCKKLLVSLPGQKHPEQYHQQKEETFHVLYGEITLTLDGVPRQCKVGDVVNVEPGVRHAFETREGAVIEEISSTHFKNDSFYTDESIQRNPNRKTLLTHWMA</sequence>
<dbReference type="PANTHER" id="PTHR42966">
    <property type="entry name" value="N-ACETYLNEURAMINATE SYNTHASE"/>
    <property type="match status" value="1"/>
</dbReference>
<feature type="domain" description="SAF" evidence="3">
    <location>
        <begin position="283"/>
        <end position="341"/>
    </location>
</feature>
<dbReference type="InterPro" id="IPR013785">
    <property type="entry name" value="Aldolase_TIM"/>
</dbReference>
<evidence type="ECO:0000313" key="4">
    <source>
        <dbReference type="EMBL" id="MFG6461390.1"/>
    </source>
</evidence>
<feature type="domain" description="Cupin type-2" evidence="2">
    <location>
        <begin position="409"/>
        <end position="462"/>
    </location>
</feature>
<evidence type="ECO:0000259" key="3">
    <source>
        <dbReference type="Pfam" id="PF08666"/>
    </source>
</evidence>
<reference evidence="4 5" key="1">
    <citation type="submission" date="2024-08" db="EMBL/GenBank/DDBJ databases">
        <authorList>
            <person name="Lu H."/>
        </authorList>
    </citation>
    <scope>NUCLEOTIDE SEQUENCE [LARGE SCALE GENOMIC DNA]</scope>
    <source>
        <strain evidence="4 5">DXS20W</strain>
    </source>
</reference>
<dbReference type="RefSeq" id="WP_394510248.1">
    <property type="nucleotide sequence ID" value="NZ_JBIGHX010000002.1"/>
</dbReference>
<dbReference type="InterPro" id="IPR013974">
    <property type="entry name" value="SAF"/>
</dbReference>
<dbReference type="InterPro" id="IPR051690">
    <property type="entry name" value="PseI-like"/>
</dbReference>
<dbReference type="Proteomes" id="UP001606302">
    <property type="component" value="Unassembled WGS sequence"/>
</dbReference>
<evidence type="ECO:0000313" key="5">
    <source>
        <dbReference type="Proteomes" id="UP001606302"/>
    </source>
</evidence>
<dbReference type="InterPro" id="IPR014710">
    <property type="entry name" value="RmlC-like_jellyroll"/>
</dbReference>
<dbReference type="Pfam" id="PF08666">
    <property type="entry name" value="SAF"/>
    <property type="match status" value="1"/>
</dbReference>
<protein>
    <submittedName>
        <fullName evidence="4">N-acetylneuraminate synthase family protein</fullName>
    </submittedName>
</protein>
<gene>
    <name evidence="4" type="ORF">ACG04Q_07395</name>
</gene>
<keyword evidence="5" id="KW-1185">Reference proteome</keyword>
<dbReference type="EMBL" id="JBIGHX010000002">
    <property type="protein sequence ID" value="MFG6461390.1"/>
    <property type="molecule type" value="Genomic_DNA"/>
</dbReference>